<proteinExistence type="predicted"/>
<evidence type="ECO:0000313" key="3">
    <source>
        <dbReference type="Proteomes" id="UP001153954"/>
    </source>
</evidence>
<comment type="caution">
    <text evidence="2">The sequence shown here is derived from an EMBL/GenBank/DDBJ whole genome shotgun (WGS) entry which is preliminary data.</text>
</comment>
<protein>
    <submittedName>
        <fullName evidence="2">Uncharacterized protein</fullName>
    </submittedName>
</protein>
<keyword evidence="3" id="KW-1185">Reference proteome</keyword>
<feature type="region of interest" description="Disordered" evidence="1">
    <location>
        <begin position="67"/>
        <end position="94"/>
    </location>
</feature>
<organism evidence="2 3">
    <name type="scientific">Euphydryas editha</name>
    <name type="common">Edith's checkerspot</name>
    <dbReference type="NCBI Taxonomy" id="104508"/>
    <lineage>
        <taxon>Eukaryota</taxon>
        <taxon>Metazoa</taxon>
        <taxon>Ecdysozoa</taxon>
        <taxon>Arthropoda</taxon>
        <taxon>Hexapoda</taxon>
        <taxon>Insecta</taxon>
        <taxon>Pterygota</taxon>
        <taxon>Neoptera</taxon>
        <taxon>Endopterygota</taxon>
        <taxon>Lepidoptera</taxon>
        <taxon>Glossata</taxon>
        <taxon>Ditrysia</taxon>
        <taxon>Papilionoidea</taxon>
        <taxon>Nymphalidae</taxon>
        <taxon>Nymphalinae</taxon>
        <taxon>Euphydryas</taxon>
    </lineage>
</organism>
<reference evidence="2" key="1">
    <citation type="submission" date="2022-03" db="EMBL/GenBank/DDBJ databases">
        <authorList>
            <person name="Tunstrom K."/>
        </authorList>
    </citation>
    <scope>NUCLEOTIDE SEQUENCE</scope>
</reference>
<dbReference type="AlphaFoldDB" id="A0AAU9UYU9"/>
<gene>
    <name evidence="2" type="ORF">EEDITHA_LOCUS19159</name>
</gene>
<evidence type="ECO:0000256" key="1">
    <source>
        <dbReference type="SAM" id="MobiDB-lite"/>
    </source>
</evidence>
<sequence>MNEGVFVSWSRVLFKAVTRITNGPRVQCSAMQLLQSGSRHAPAPSLLPRALATTDLTRLGWVNADDNTTVGAGGQPRGASSEINATEAGTTSPGVSLNCARRLDRLVRPL</sequence>
<dbReference type="Proteomes" id="UP001153954">
    <property type="component" value="Unassembled WGS sequence"/>
</dbReference>
<name>A0AAU9UYU9_EUPED</name>
<dbReference type="EMBL" id="CAKOGL010000027">
    <property type="protein sequence ID" value="CAH2104824.1"/>
    <property type="molecule type" value="Genomic_DNA"/>
</dbReference>
<accession>A0AAU9UYU9</accession>
<feature type="compositionally biased region" description="Polar residues" evidence="1">
    <location>
        <begin position="81"/>
        <end position="94"/>
    </location>
</feature>
<evidence type="ECO:0000313" key="2">
    <source>
        <dbReference type="EMBL" id="CAH2104824.1"/>
    </source>
</evidence>